<dbReference type="PROSITE" id="PS51186">
    <property type="entry name" value="GNAT"/>
    <property type="match status" value="1"/>
</dbReference>
<keyword evidence="5 8" id="KW-0808">Transferase</keyword>
<evidence type="ECO:0000256" key="7">
    <source>
        <dbReference type="ARBA" id="ARBA00048924"/>
    </source>
</evidence>
<dbReference type="EC" id="2.3.1.178" evidence="3 8"/>
<feature type="domain" description="N-acetyltransferase" evidence="9">
    <location>
        <begin position="5"/>
        <end position="162"/>
    </location>
</feature>
<dbReference type="GO" id="GO:0033816">
    <property type="term" value="F:diaminobutyrate acetyltransferase activity"/>
    <property type="evidence" value="ECO:0007669"/>
    <property type="project" value="UniProtKB-EC"/>
</dbReference>
<dbReference type="InterPro" id="IPR012772">
    <property type="entry name" value="Ectoine_EctA"/>
</dbReference>
<dbReference type="InterPro" id="IPR016181">
    <property type="entry name" value="Acyl_CoA_acyltransferase"/>
</dbReference>
<evidence type="ECO:0000256" key="8">
    <source>
        <dbReference type="RuleBase" id="RU365045"/>
    </source>
</evidence>
<gene>
    <name evidence="8" type="primary">ectA</name>
    <name evidence="10" type="ORF">SAMN05444336_1011160</name>
</gene>
<dbReference type="CDD" id="cd04301">
    <property type="entry name" value="NAT_SF"/>
    <property type="match status" value="1"/>
</dbReference>
<dbReference type="SUPFAM" id="SSF55729">
    <property type="entry name" value="Acyl-CoA N-acyltransferases (Nat)"/>
    <property type="match status" value="1"/>
</dbReference>
<proteinExistence type="inferred from homology"/>
<evidence type="ECO:0000313" key="10">
    <source>
        <dbReference type="EMBL" id="SDW48890.1"/>
    </source>
</evidence>
<dbReference type="OrthoDB" id="2436196at2"/>
<evidence type="ECO:0000256" key="5">
    <source>
        <dbReference type="ARBA" id="ARBA00022679"/>
    </source>
</evidence>
<dbReference type="Gene3D" id="3.40.630.30">
    <property type="match status" value="1"/>
</dbReference>
<evidence type="ECO:0000256" key="3">
    <source>
        <dbReference type="ARBA" id="ARBA00012355"/>
    </source>
</evidence>
<dbReference type="EMBL" id="FNMZ01000001">
    <property type="protein sequence ID" value="SDW48890.1"/>
    <property type="molecule type" value="Genomic_DNA"/>
</dbReference>
<evidence type="ECO:0000256" key="4">
    <source>
        <dbReference type="ARBA" id="ARBA00017935"/>
    </source>
</evidence>
<accession>A0A1H2TYS5</accession>
<evidence type="ECO:0000256" key="1">
    <source>
        <dbReference type="ARBA" id="ARBA00004978"/>
    </source>
</evidence>
<evidence type="ECO:0000256" key="6">
    <source>
        <dbReference type="ARBA" id="ARBA00023315"/>
    </source>
</evidence>
<dbReference type="Pfam" id="PF00583">
    <property type="entry name" value="Acetyltransf_1"/>
    <property type="match status" value="1"/>
</dbReference>
<evidence type="ECO:0000259" key="9">
    <source>
        <dbReference type="PROSITE" id="PS51186"/>
    </source>
</evidence>
<dbReference type="InterPro" id="IPR000182">
    <property type="entry name" value="GNAT_dom"/>
</dbReference>
<keyword evidence="11" id="KW-1185">Reference proteome</keyword>
<protein>
    <recommendedName>
        <fullName evidence="4 8">L-2,4-diaminobutyric acid acetyltransferase</fullName>
        <shortName evidence="8">DABA acetyltransferase</shortName>
        <ecNumber evidence="3 8">2.3.1.178</ecNumber>
    </recommendedName>
</protein>
<dbReference type="NCBIfam" id="TIGR02406">
    <property type="entry name" value="ectoine_EctA"/>
    <property type="match status" value="1"/>
</dbReference>
<dbReference type="GO" id="GO:0019491">
    <property type="term" value="P:ectoine biosynthetic process"/>
    <property type="evidence" value="ECO:0007669"/>
    <property type="project" value="UniProtKB-UniPathway"/>
</dbReference>
<organism evidence="10 11">
    <name type="scientific">Albimonas donghaensis</name>
    <dbReference type="NCBI Taxonomy" id="356660"/>
    <lineage>
        <taxon>Bacteria</taxon>
        <taxon>Pseudomonadati</taxon>
        <taxon>Pseudomonadota</taxon>
        <taxon>Alphaproteobacteria</taxon>
        <taxon>Rhodobacterales</taxon>
        <taxon>Paracoccaceae</taxon>
        <taxon>Albimonas</taxon>
    </lineage>
</organism>
<dbReference type="STRING" id="356660.SAMN05444336_1011160"/>
<keyword evidence="6 8" id="KW-0012">Acyltransferase</keyword>
<comment type="similarity">
    <text evidence="2 8">Belongs to the acetyltransferase family. EctA subfamily.</text>
</comment>
<evidence type="ECO:0000256" key="2">
    <source>
        <dbReference type="ARBA" id="ARBA00010712"/>
    </source>
</evidence>
<comment type="function">
    <text evidence="8">Catalyzes the acetylation of L-2,4-diaminobutyrate (DABA) to gamma-N-acetyl-alpha,gamma-diaminobutyric acid (ADABA) with acetyl coenzyme A.</text>
</comment>
<reference evidence="10 11" key="1">
    <citation type="submission" date="2016-10" db="EMBL/GenBank/DDBJ databases">
        <authorList>
            <person name="de Groot N.N."/>
        </authorList>
    </citation>
    <scope>NUCLEOTIDE SEQUENCE [LARGE SCALE GENOMIC DNA]</scope>
    <source>
        <strain evidence="10 11">DSM 17890</strain>
    </source>
</reference>
<sequence length="174" mass="19730">MIDLPDLRRPESSDGAAVWELIRDCQPLDRNSLYCNLLQCDHFSDTCVIADRDGETLGWISAYIVPDKPDTLFVWQVAVSEDARGMGLAGKMLDEILDRDVCADVERIQTTITRGNAASWALFRRFADRRDAPIESEAHFTREEHFEGRHDTEHMVEIGPFGALRRPDLKRAAA</sequence>
<dbReference type="UniPathway" id="UPA00067">
    <property type="reaction ID" value="UER00122"/>
</dbReference>
<dbReference type="AlphaFoldDB" id="A0A1H2TYS5"/>
<comment type="catalytic activity">
    <reaction evidence="7 8">
        <text>L-2,4-diaminobutanoate + acetyl-CoA = (2S)-4-acetamido-2-aminobutanoate + CoA + H(+)</text>
        <dbReference type="Rhea" id="RHEA:16901"/>
        <dbReference type="ChEBI" id="CHEBI:15378"/>
        <dbReference type="ChEBI" id="CHEBI:57287"/>
        <dbReference type="ChEBI" id="CHEBI:57288"/>
        <dbReference type="ChEBI" id="CHEBI:58761"/>
        <dbReference type="ChEBI" id="CHEBI:58929"/>
        <dbReference type="EC" id="2.3.1.178"/>
    </reaction>
</comment>
<comment type="pathway">
    <text evidence="1 8">Amine and polyamine biosynthesis; ectoine biosynthesis; L-ectoine from L-aspartate 4-semialdehyde: step 2/3.</text>
</comment>
<dbReference type="Proteomes" id="UP000199118">
    <property type="component" value="Unassembled WGS sequence"/>
</dbReference>
<dbReference type="RefSeq" id="WP_092680118.1">
    <property type="nucleotide sequence ID" value="NZ_FNMZ01000001.1"/>
</dbReference>
<name>A0A1H2TYS5_9RHOB</name>
<evidence type="ECO:0000313" key="11">
    <source>
        <dbReference type="Proteomes" id="UP000199118"/>
    </source>
</evidence>